<dbReference type="EMBL" id="CP042435">
    <property type="protein sequence ID" value="QEC69302.1"/>
    <property type="molecule type" value="Genomic_DNA"/>
</dbReference>
<accession>A0A5B8VDB1</accession>
<gene>
    <name evidence="1" type="ORF">FRZ67_19055</name>
</gene>
<sequence>MKNTVTIAFFILVFAGCKKSNNLLLEKTSSGISKVEMFLKDSLQNISLETIDLNHAVRSVLDSGHINFIRIPFKERNIKESFLLINADEKGNCLSGVIVNITNDNKDRINKNLDGTILISSLQQKEIKQHKVINGFIVSKEKNDNSNNFVKVDEGNTLPEVIVVSYIYPTYISWSDWISLMDIYGSTGYDIYGSSTGNGEGTGSSDGGYGYYSPLDPFERFNDDDSDISTDDDIPSDDTRIIEYEPVESLDPISLDSYLKCFSTIADAGSTCSIEIFSDLPVNGEPNTFFDWENGSPGHTFLQIKKSNGTISVQQNIGFYPNQGWKTMLTPAPVTGKFVDNAGHEFNASMKMTLTPEQLQSAINEMLYLKNSIKYDIDENNCTDFALHIFNFVRPGNPVEIPKYDIPGGMAPYGTSTPQGLYQKLSSMKEEGGAEAANINIPGVLGWVGDSNGPCN</sequence>
<evidence type="ECO:0000313" key="1">
    <source>
        <dbReference type="EMBL" id="QEC69302.1"/>
    </source>
</evidence>
<dbReference type="PROSITE" id="PS51257">
    <property type="entry name" value="PROKAR_LIPOPROTEIN"/>
    <property type="match status" value="1"/>
</dbReference>
<proteinExistence type="predicted"/>
<reference evidence="1 2" key="1">
    <citation type="journal article" date="2016" name="Int. J. Syst. Evol. Microbiol.">
        <title>Panacibacter ginsenosidivorans gen. nov., sp. nov., with ginsenoside converting activity isolated from soil of a ginseng field.</title>
        <authorList>
            <person name="Siddiqi M.Z."/>
            <person name="Muhammad Shafi S."/>
            <person name="Choi K.D."/>
            <person name="Im W.T."/>
        </authorList>
    </citation>
    <scope>NUCLEOTIDE SEQUENCE [LARGE SCALE GENOMIC DNA]</scope>
    <source>
        <strain evidence="1 2">Gsoil1550</strain>
    </source>
</reference>
<dbReference type="OrthoDB" id="1272512at2"/>
<keyword evidence="2" id="KW-1185">Reference proteome</keyword>
<dbReference type="RefSeq" id="WP_147192179.1">
    <property type="nucleotide sequence ID" value="NZ_CP042435.1"/>
</dbReference>
<evidence type="ECO:0000313" key="2">
    <source>
        <dbReference type="Proteomes" id="UP000321533"/>
    </source>
</evidence>
<protein>
    <submittedName>
        <fullName evidence="1">Uncharacterized protein</fullName>
    </submittedName>
</protein>
<dbReference type="KEGG" id="pgin:FRZ67_19055"/>
<organism evidence="1 2">
    <name type="scientific">Panacibacter ginsenosidivorans</name>
    <dbReference type="NCBI Taxonomy" id="1813871"/>
    <lineage>
        <taxon>Bacteria</taxon>
        <taxon>Pseudomonadati</taxon>
        <taxon>Bacteroidota</taxon>
        <taxon>Chitinophagia</taxon>
        <taxon>Chitinophagales</taxon>
        <taxon>Chitinophagaceae</taxon>
        <taxon>Panacibacter</taxon>
    </lineage>
</organism>
<dbReference type="AlphaFoldDB" id="A0A5B8VDB1"/>
<name>A0A5B8VDB1_9BACT</name>
<dbReference type="Proteomes" id="UP000321533">
    <property type="component" value="Chromosome"/>
</dbReference>